<evidence type="ECO:0000313" key="2">
    <source>
        <dbReference type="Proteomes" id="UP001385499"/>
    </source>
</evidence>
<name>A0ABU8TSB1_9HYPH</name>
<proteinExistence type="predicted"/>
<accession>A0ABU8TSB1</accession>
<organism evidence="1 2">
    <name type="scientific">Roseibium algae</name>
    <dbReference type="NCBI Taxonomy" id="3123038"/>
    <lineage>
        <taxon>Bacteria</taxon>
        <taxon>Pseudomonadati</taxon>
        <taxon>Pseudomonadota</taxon>
        <taxon>Alphaproteobacteria</taxon>
        <taxon>Hyphomicrobiales</taxon>
        <taxon>Stappiaceae</taxon>
        <taxon>Roseibium</taxon>
    </lineage>
</organism>
<gene>
    <name evidence="1" type="ORF">V6575_20255</name>
</gene>
<dbReference type="Proteomes" id="UP001385499">
    <property type="component" value="Unassembled WGS sequence"/>
</dbReference>
<sequence>MSHNKNSIGNKSPSTIKSYLESIGDQAALQELFPNGGVGQGLGINWGGQVWGHTGFICGYLPPVTEEKLSKIESALTLKPDLDLVNTRVKITLEKFWVHNYPGFGTHQILCEFTGKNQLENEPEELRFALTANAKDGASAAIAGSPIFLGVSVGQNGIAFEGKTINVASKSDENILSAIGSGPFKEGLGLLTKAQPALRPFVSLTSSVVQSVLSRAKNKQVFEFKLGLDFANSQTSVPLRKGSFIVVQADPTTWDWDTLAWNTDSGQVVVRSTKTPVEYNYLVFRVSSYN</sequence>
<evidence type="ECO:0000313" key="1">
    <source>
        <dbReference type="EMBL" id="MEJ8476430.1"/>
    </source>
</evidence>
<comment type="caution">
    <text evidence="1">The sequence shown here is derived from an EMBL/GenBank/DDBJ whole genome shotgun (WGS) entry which is preliminary data.</text>
</comment>
<protein>
    <submittedName>
        <fullName evidence="1">Uncharacterized protein</fullName>
    </submittedName>
</protein>
<keyword evidence="2" id="KW-1185">Reference proteome</keyword>
<reference evidence="1 2" key="1">
    <citation type="submission" date="2024-02" db="EMBL/GenBank/DDBJ databases">
        <title>Roseibium algae sp. nov., isolated from marine alga (Grateloupia sp.), showing potential in myo-inositol conversion.</title>
        <authorList>
            <person name="Wang Y."/>
        </authorList>
    </citation>
    <scope>NUCLEOTIDE SEQUENCE [LARGE SCALE GENOMIC DNA]</scope>
    <source>
        <strain evidence="1 2">H3510</strain>
    </source>
</reference>
<dbReference type="RefSeq" id="WP_340276959.1">
    <property type="nucleotide sequence ID" value="NZ_JBAKIA010000019.1"/>
</dbReference>
<dbReference type="EMBL" id="JBAKIA010000019">
    <property type="protein sequence ID" value="MEJ8476430.1"/>
    <property type="molecule type" value="Genomic_DNA"/>
</dbReference>